<gene>
    <name evidence="1" type="ORF">CFN78_05405</name>
</gene>
<reference evidence="1 2" key="1">
    <citation type="submission" date="2017-07" db="EMBL/GenBank/DDBJ databases">
        <title>Amycolatopsis antarcticus sp. nov., isolated from the surface of an Antarcticus brown macroalga.</title>
        <authorList>
            <person name="Wang J."/>
            <person name="Leiva S."/>
            <person name="Huang J."/>
            <person name="Huang Y."/>
        </authorList>
    </citation>
    <scope>NUCLEOTIDE SEQUENCE [LARGE SCALE GENOMIC DNA]</scope>
    <source>
        <strain evidence="1 2">AU-G6</strain>
    </source>
</reference>
<comment type="caution">
    <text evidence="1">The sequence shown here is derived from an EMBL/GenBank/DDBJ whole genome shotgun (WGS) entry which is preliminary data.</text>
</comment>
<protein>
    <submittedName>
        <fullName evidence="1">Uncharacterized protein</fullName>
    </submittedName>
</protein>
<dbReference type="Proteomes" id="UP000242444">
    <property type="component" value="Unassembled WGS sequence"/>
</dbReference>
<dbReference type="InParanoid" id="A0A263D960"/>
<organism evidence="1 2">
    <name type="scientific">Amycolatopsis antarctica</name>
    <dbReference type="NCBI Taxonomy" id="1854586"/>
    <lineage>
        <taxon>Bacteria</taxon>
        <taxon>Bacillati</taxon>
        <taxon>Actinomycetota</taxon>
        <taxon>Actinomycetes</taxon>
        <taxon>Pseudonocardiales</taxon>
        <taxon>Pseudonocardiaceae</taxon>
        <taxon>Amycolatopsis</taxon>
    </lineage>
</organism>
<dbReference type="RefSeq" id="WP_094861447.1">
    <property type="nucleotide sequence ID" value="NZ_NKYE01000002.1"/>
</dbReference>
<proteinExistence type="predicted"/>
<dbReference type="AlphaFoldDB" id="A0A263D960"/>
<name>A0A263D960_9PSEU</name>
<evidence type="ECO:0000313" key="1">
    <source>
        <dbReference type="EMBL" id="OZM74548.1"/>
    </source>
</evidence>
<accession>A0A263D960</accession>
<evidence type="ECO:0000313" key="2">
    <source>
        <dbReference type="Proteomes" id="UP000242444"/>
    </source>
</evidence>
<dbReference type="EMBL" id="NKYE01000002">
    <property type="protein sequence ID" value="OZM74548.1"/>
    <property type="molecule type" value="Genomic_DNA"/>
</dbReference>
<sequence length="65" mass="7442">MSRDWLLDAVQAEIVYREGELLKAGRLFHVARSRRMARRRLLRGRIAGVPAPREGAHDTFGADIR</sequence>
<keyword evidence="2" id="KW-1185">Reference proteome</keyword>